<sequence length="292" mass="34181">MILGIRKYLDKYERLSEMKIPKKSMRIELIQKEKADLEEWKKVAAISRVDLDLVESLEKLMQVQHKLDRVKKKTVLRIRNLKDTCKKELWEIKVKQQQQDDRVQAHLYKQRGDIIKSIPKFWSTAFTGDYSLQRRLNKVDKKIIKFLNSVVVEGRPEVASECTIILNFDENEYFDNSSLTKTISFSYKGINKVSGTTINWKSGKGITAGLEEKWSEQSHTDVHKSFFTWFSEGCTKKLHDPVVNALASDLWRYAPDYFYMVSYFAPVPQRPGSSSHVYLLMSRSKGYFRDTE</sequence>
<organism evidence="4 5">
    <name type="scientific">Papaver somniferum</name>
    <name type="common">Opium poppy</name>
    <dbReference type="NCBI Taxonomy" id="3469"/>
    <lineage>
        <taxon>Eukaryota</taxon>
        <taxon>Viridiplantae</taxon>
        <taxon>Streptophyta</taxon>
        <taxon>Embryophyta</taxon>
        <taxon>Tracheophyta</taxon>
        <taxon>Spermatophyta</taxon>
        <taxon>Magnoliopsida</taxon>
        <taxon>Ranunculales</taxon>
        <taxon>Papaveraceae</taxon>
        <taxon>Papaveroideae</taxon>
        <taxon>Papaver</taxon>
    </lineage>
</organism>
<proteinExistence type="inferred from homology"/>
<keyword evidence="2" id="KW-0143">Chaperone</keyword>
<dbReference type="GO" id="GO:0005634">
    <property type="term" value="C:nucleus"/>
    <property type="evidence" value="ECO:0007669"/>
    <property type="project" value="InterPro"/>
</dbReference>
<dbReference type="Proteomes" id="UP000316621">
    <property type="component" value="Chromosome 5"/>
</dbReference>
<dbReference type="Gramene" id="RZC62004">
    <property type="protein sequence ID" value="RZC62004"/>
    <property type="gene ID" value="C5167_023784"/>
</dbReference>
<gene>
    <name evidence="4" type="ORF">C5167_023784</name>
</gene>
<dbReference type="InterPro" id="IPR037231">
    <property type="entry name" value="NAP-like_sf"/>
</dbReference>
<dbReference type="EMBL" id="CM010719">
    <property type="protein sequence ID" value="RZC62004.1"/>
    <property type="molecule type" value="Genomic_DNA"/>
</dbReference>
<dbReference type="GO" id="GO:0006334">
    <property type="term" value="P:nucleosome assembly"/>
    <property type="evidence" value="ECO:0007669"/>
    <property type="project" value="InterPro"/>
</dbReference>
<dbReference type="InterPro" id="IPR002164">
    <property type="entry name" value="NAP_family"/>
</dbReference>
<dbReference type="SUPFAM" id="SSF143113">
    <property type="entry name" value="NAP-like"/>
    <property type="match status" value="1"/>
</dbReference>
<evidence type="ECO:0000256" key="1">
    <source>
        <dbReference type="ARBA" id="ARBA00009947"/>
    </source>
</evidence>
<evidence type="ECO:0000256" key="3">
    <source>
        <dbReference type="RuleBase" id="RU003876"/>
    </source>
</evidence>
<comment type="similarity">
    <text evidence="1 3">Belongs to the nucleosome assembly protein (NAP) family.</text>
</comment>
<protein>
    <submittedName>
        <fullName evidence="4">Uncharacterized protein</fullName>
    </submittedName>
</protein>
<dbReference type="AlphaFoldDB" id="A0A4Y7JLM7"/>
<dbReference type="PANTHER" id="PTHR11875">
    <property type="entry name" value="TESTIS-SPECIFIC Y-ENCODED PROTEIN"/>
    <property type="match status" value="1"/>
</dbReference>
<keyword evidence="5" id="KW-1185">Reference proteome</keyword>
<name>A0A4Y7JLM7_PAPSO</name>
<dbReference type="GO" id="GO:0000724">
    <property type="term" value="P:double-strand break repair via homologous recombination"/>
    <property type="evidence" value="ECO:0007669"/>
    <property type="project" value="UniProtKB-ARBA"/>
</dbReference>
<evidence type="ECO:0000313" key="4">
    <source>
        <dbReference type="EMBL" id="RZC62004.1"/>
    </source>
</evidence>
<accession>A0A4Y7JLM7</accession>
<reference evidence="4 5" key="1">
    <citation type="journal article" date="2018" name="Science">
        <title>The opium poppy genome and morphinan production.</title>
        <authorList>
            <person name="Guo L."/>
            <person name="Winzer T."/>
            <person name="Yang X."/>
            <person name="Li Y."/>
            <person name="Ning Z."/>
            <person name="He Z."/>
            <person name="Teodor R."/>
            <person name="Lu Y."/>
            <person name="Bowser T.A."/>
            <person name="Graham I.A."/>
            <person name="Ye K."/>
        </authorList>
    </citation>
    <scope>NUCLEOTIDE SEQUENCE [LARGE SCALE GENOMIC DNA]</scope>
    <source>
        <strain evidence="5">cv. HN1</strain>
        <tissue evidence="4">Leaves</tissue>
    </source>
</reference>
<evidence type="ECO:0000313" key="5">
    <source>
        <dbReference type="Proteomes" id="UP000316621"/>
    </source>
</evidence>
<evidence type="ECO:0000256" key="2">
    <source>
        <dbReference type="ARBA" id="ARBA00023186"/>
    </source>
</evidence>
<dbReference type="Pfam" id="PF00956">
    <property type="entry name" value="NAP"/>
    <property type="match status" value="1"/>
</dbReference>
<dbReference type="STRING" id="3469.A0A4Y7JLM7"/>
<dbReference type="GO" id="GO:0042393">
    <property type="term" value="F:histone binding"/>
    <property type="evidence" value="ECO:0007669"/>
    <property type="project" value="UniProtKB-ARBA"/>
</dbReference>
<dbReference type="Gene3D" id="3.30.1120.90">
    <property type="entry name" value="Nucleosome assembly protein"/>
    <property type="match status" value="1"/>
</dbReference>